<dbReference type="GO" id="GO:0005509">
    <property type="term" value="F:calcium ion binding"/>
    <property type="evidence" value="ECO:0007669"/>
    <property type="project" value="InterPro"/>
</dbReference>
<dbReference type="InParanoid" id="A0A6P8RU94"/>
<dbReference type="SMART" id="SM00368">
    <property type="entry name" value="LRR_RI"/>
    <property type="match status" value="8"/>
</dbReference>
<reference evidence="4" key="1">
    <citation type="submission" date="2025-08" db="UniProtKB">
        <authorList>
            <consortium name="RefSeq"/>
        </authorList>
    </citation>
    <scope>IDENTIFICATION</scope>
</reference>
<evidence type="ECO:0000256" key="1">
    <source>
        <dbReference type="SAM" id="MobiDB-lite"/>
    </source>
</evidence>
<dbReference type="CTD" id="145497"/>
<name>A0A6P8RU94_GEOSA</name>
<dbReference type="Gene3D" id="1.10.238.10">
    <property type="entry name" value="EF-hand"/>
    <property type="match status" value="1"/>
</dbReference>
<dbReference type="InterPro" id="IPR032675">
    <property type="entry name" value="LRR_dom_sf"/>
</dbReference>
<dbReference type="Proteomes" id="UP000515159">
    <property type="component" value="Chromosome 7"/>
</dbReference>
<dbReference type="RefSeq" id="XP_033809167.1">
    <property type="nucleotide sequence ID" value="XM_033953276.1"/>
</dbReference>
<evidence type="ECO:0000259" key="2">
    <source>
        <dbReference type="PROSITE" id="PS50222"/>
    </source>
</evidence>
<evidence type="ECO:0000313" key="4">
    <source>
        <dbReference type="RefSeq" id="XP_033809167.1"/>
    </source>
</evidence>
<feature type="compositionally biased region" description="Polar residues" evidence="1">
    <location>
        <begin position="521"/>
        <end position="540"/>
    </location>
</feature>
<dbReference type="InterPro" id="IPR001611">
    <property type="entry name" value="Leu-rich_rpt"/>
</dbReference>
<dbReference type="InterPro" id="IPR002048">
    <property type="entry name" value="EF_hand_dom"/>
</dbReference>
<feature type="compositionally biased region" description="Polar residues" evidence="1">
    <location>
        <begin position="504"/>
        <end position="513"/>
    </location>
</feature>
<sequence>MEEKEEDHDTDLEDEGLSSFQALTYEQLYLEACRQVDVVPVSYFLRHMRDTTMDLSHHGLGAKGTRAICIALVSNAFITSLNLDDNWILAEGVADLAEMLKENCFIQELNLSGNHLEEAGARIVSKLLKKNVSLNSLQLSGNNFKENSCKALAAAMTVNYSIEELDLSHNDFCERGGEHIGHMLAANSVLQVLDLSWNHIRMKGAVTLSAGLKLNSSLKVLNLSHNGFSNDGALALREVLKFNSCLTHLDISSNRIGSEGAGALSKGLEANRTLQVLKLFQNPLNMEAATMLLTSIRKNHGSKMKELDIKNVLVNEQFLSLLDATCKERPNLQVIYGAVTGLIAKKMEQKTDTMKTIQIYLDEKKLRLWDFFRNMDNDGTMLIPVGQFRRALKNQTNIPLNKAQIEELVWKLDKDGTGAVDYRSLVDARKQMLRVERQRIKQEKSQKKMRKQRNERVLRTFKSAMTPQGSILMSPAPKLPEIGGSPHFSATPLSSWYQSMESNSTLHSASSFGTKGAQHLPSGSEQTHSQKCMETPSQKI</sequence>
<dbReference type="PROSITE" id="PS50222">
    <property type="entry name" value="EF_HAND_2"/>
    <property type="match status" value="1"/>
</dbReference>
<accession>A0A6P8RU94</accession>
<dbReference type="PANTHER" id="PTHR24114">
    <property type="entry name" value="LEUCINE RICH REPEAT FAMILY PROTEIN"/>
    <property type="match status" value="1"/>
</dbReference>
<keyword evidence="3" id="KW-1185">Reference proteome</keyword>
<feature type="region of interest" description="Disordered" evidence="1">
    <location>
        <begin position="504"/>
        <end position="540"/>
    </location>
</feature>
<dbReference type="SUPFAM" id="SSF52047">
    <property type="entry name" value="RNI-like"/>
    <property type="match status" value="1"/>
</dbReference>
<dbReference type="InterPro" id="IPR052394">
    <property type="entry name" value="LRR-containing"/>
</dbReference>
<evidence type="ECO:0000313" key="3">
    <source>
        <dbReference type="Proteomes" id="UP000515159"/>
    </source>
</evidence>
<dbReference type="SUPFAM" id="SSF47473">
    <property type="entry name" value="EF-hand"/>
    <property type="match status" value="1"/>
</dbReference>
<dbReference type="InterPro" id="IPR011992">
    <property type="entry name" value="EF-hand-dom_pair"/>
</dbReference>
<dbReference type="FunCoup" id="A0A6P8RU94">
    <property type="interactions" value="15"/>
</dbReference>
<dbReference type="GeneID" id="117364259"/>
<gene>
    <name evidence="4" type="primary">LRRC74A</name>
</gene>
<dbReference type="Gene3D" id="3.80.10.10">
    <property type="entry name" value="Ribonuclease Inhibitor"/>
    <property type="match status" value="1"/>
</dbReference>
<dbReference type="OrthoDB" id="120976at2759"/>
<feature type="domain" description="EF-hand" evidence="2">
    <location>
        <begin position="363"/>
        <end position="398"/>
    </location>
</feature>
<protein>
    <submittedName>
        <fullName evidence="4">Leucine-rich repeat-containing protein 74A</fullName>
    </submittedName>
</protein>
<organism evidence="3 4">
    <name type="scientific">Geotrypetes seraphini</name>
    <name type="common">Gaboon caecilian</name>
    <name type="synonym">Caecilia seraphini</name>
    <dbReference type="NCBI Taxonomy" id="260995"/>
    <lineage>
        <taxon>Eukaryota</taxon>
        <taxon>Metazoa</taxon>
        <taxon>Chordata</taxon>
        <taxon>Craniata</taxon>
        <taxon>Vertebrata</taxon>
        <taxon>Euteleostomi</taxon>
        <taxon>Amphibia</taxon>
        <taxon>Gymnophiona</taxon>
        <taxon>Geotrypetes</taxon>
    </lineage>
</organism>
<dbReference type="PANTHER" id="PTHR24114:SF49">
    <property type="entry name" value="LEUCINE-RICH REPEAT-CONTAINING PROTEIN 74A"/>
    <property type="match status" value="1"/>
</dbReference>
<dbReference type="KEGG" id="gsh:117364259"/>
<dbReference type="AlphaFoldDB" id="A0A6P8RU94"/>
<proteinExistence type="predicted"/>
<dbReference type="Pfam" id="PF13516">
    <property type="entry name" value="LRR_6"/>
    <property type="match status" value="5"/>
</dbReference>